<comment type="caution">
    <text evidence="1">The sequence shown here is derived from an EMBL/GenBank/DDBJ whole genome shotgun (WGS) entry which is preliminary data.</text>
</comment>
<accession>E4L0P4</accession>
<dbReference type="EMBL" id="AENP01000028">
    <property type="protein sequence ID" value="EFR32353.1"/>
    <property type="molecule type" value="Genomic_DNA"/>
</dbReference>
<name>E4L0P4_9FIRM</name>
<evidence type="ECO:0000313" key="1">
    <source>
        <dbReference type="EMBL" id="EFR32353.1"/>
    </source>
</evidence>
<gene>
    <name evidence="1" type="ORF">HMPREF9286_1116</name>
</gene>
<dbReference type="RefSeq" id="WP_005957885.1">
    <property type="nucleotide sequence ID" value="NZ_AENP01000028.1"/>
</dbReference>
<keyword evidence="2" id="KW-1185">Reference proteome</keyword>
<protein>
    <submittedName>
        <fullName evidence="1">Uncharacterized protein</fullName>
    </submittedName>
</protein>
<dbReference type="eggNOG" id="ENOG502ZDUF">
    <property type="taxonomic scope" value="Bacteria"/>
</dbReference>
<reference evidence="1 2" key="1">
    <citation type="submission" date="2010-10" db="EMBL/GenBank/DDBJ databases">
        <authorList>
            <person name="Durkin A.S."/>
            <person name="Madupu R."/>
            <person name="Torralba M."/>
            <person name="Gillis M."/>
            <person name="Methe B."/>
            <person name="Sutton G."/>
            <person name="Nelson K.E."/>
        </authorList>
    </citation>
    <scope>NUCLEOTIDE SEQUENCE [LARGE SCALE GENOMIC DNA]</scope>
    <source>
        <strain evidence="1 2">ACS-146-V-Sch2b</strain>
    </source>
</reference>
<sequence length="160" mass="18113">MKVTKDDKVKIGCLAIIFIVMAFAFTQCMRSGKNETKEPAATQTVSTSQSEKEQKALEIIKENFDDECKIEFNPEYKAFMITPKDDDFSKDILNLINNPDDPQLRENWNSLVASFEYASKNLPNVVGNGYSLVLVNPENSENQLLTVSDGEVIYNFIDEQ</sequence>
<dbReference type="AlphaFoldDB" id="E4L0P4"/>
<organism evidence="1 2">
    <name type="scientific">Peptoniphilus harei ACS-146-V-Sch2b</name>
    <dbReference type="NCBI Taxonomy" id="908338"/>
    <lineage>
        <taxon>Bacteria</taxon>
        <taxon>Bacillati</taxon>
        <taxon>Bacillota</taxon>
        <taxon>Tissierellia</taxon>
        <taxon>Tissierellales</taxon>
        <taxon>Peptoniphilaceae</taxon>
        <taxon>Peptoniphilus</taxon>
    </lineage>
</organism>
<proteinExistence type="predicted"/>
<dbReference type="Proteomes" id="UP000003705">
    <property type="component" value="Unassembled WGS sequence"/>
</dbReference>
<evidence type="ECO:0000313" key="2">
    <source>
        <dbReference type="Proteomes" id="UP000003705"/>
    </source>
</evidence>